<dbReference type="InterPro" id="IPR037291">
    <property type="entry name" value="DUF4139"/>
</dbReference>
<keyword evidence="2" id="KW-0732">Signal</keyword>
<accession>A0A3P5WJ71</accession>
<dbReference type="NCBIfam" id="TIGR02231">
    <property type="entry name" value="mucoidy inhibitor MuiA family protein"/>
    <property type="match status" value="1"/>
</dbReference>
<keyword evidence="6" id="KW-1185">Reference proteome</keyword>
<proteinExistence type="predicted"/>
<evidence type="ECO:0000256" key="1">
    <source>
        <dbReference type="SAM" id="Coils"/>
    </source>
</evidence>
<name>A0A3P5WJ71_9RHOB</name>
<dbReference type="PANTHER" id="PTHR31005:SF8">
    <property type="entry name" value="DUF4139 DOMAIN-CONTAINING PROTEIN"/>
    <property type="match status" value="1"/>
</dbReference>
<feature type="coiled-coil region" evidence="1">
    <location>
        <begin position="172"/>
        <end position="202"/>
    </location>
</feature>
<protein>
    <recommendedName>
        <fullName evidence="7">DUF4139 domain-containing protein</fullName>
    </recommendedName>
</protein>
<keyword evidence="1" id="KW-0175">Coiled coil</keyword>
<dbReference type="Pfam" id="PF13598">
    <property type="entry name" value="DUF4139"/>
    <property type="match status" value="1"/>
</dbReference>
<evidence type="ECO:0000256" key="2">
    <source>
        <dbReference type="SAM" id="SignalP"/>
    </source>
</evidence>
<dbReference type="AlphaFoldDB" id="A0A3P5WJ71"/>
<gene>
    <name evidence="5" type="ORF">XINFAN_01167</name>
</gene>
<dbReference type="Proteomes" id="UP000277498">
    <property type="component" value="Unassembled WGS sequence"/>
</dbReference>
<dbReference type="Pfam" id="PF13600">
    <property type="entry name" value="DUF4140"/>
    <property type="match status" value="1"/>
</dbReference>
<feature type="chain" id="PRO_5017989657" description="DUF4139 domain-containing protein" evidence="2">
    <location>
        <begin position="19"/>
        <end position="540"/>
    </location>
</feature>
<organism evidence="5 6">
    <name type="scientific">Pseudogemmobacter humi</name>
    <dbReference type="NCBI Taxonomy" id="2483812"/>
    <lineage>
        <taxon>Bacteria</taxon>
        <taxon>Pseudomonadati</taxon>
        <taxon>Pseudomonadota</taxon>
        <taxon>Alphaproteobacteria</taxon>
        <taxon>Rhodobacterales</taxon>
        <taxon>Paracoccaceae</taxon>
        <taxon>Pseudogemmobacter</taxon>
    </lineage>
</organism>
<evidence type="ECO:0008006" key="7">
    <source>
        <dbReference type="Google" id="ProtNLM"/>
    </source>
</evidence>
<dbReference type="PANTHER" id="PTHR31005">
    <property type="entry name" value="DUF4139 DOMAIN-CONTAINING PROTEIN"/>
    <property type="match status" value="1"/>
</dbReference>
<dbReference type="OrthoDB" id="580912at2"/>
<feature type="domain" description="DUF4139" evidence="3">
    <location>
        <begin position="227"/>
        <end position="535"/>
    </location>
</feature>
<reference evidence="5 6" key="1">
    <citation type="submission" date="2018-11" db="EMBL/GenBank/DDBJ databases">
        <authorList>
            <person name="Criscuolo A."/>
        </authorList>
    </citation>
    <scope>NUCLEOTIDE SEQUENCE [LARGE SCALE GENOMIC DNA]</scope>
    <source>
        <strain evidence="5">ACIP111625</strain>
    </source>
</reference>
<evidence type="ECO:0000313" key="6">
    <source>
        <dbReference type="Proteomes" id="UP000277498"/>
    </source>
</evidence>
<evidence type="ECO:0000259" key="3">
    <source>
        <dbReference type="Pfam" id="PF13598"/>
    </source>
</evidence>
<dbReference type="InterPro" id="IPR025554">
    <property type="entry name" value="DUF4140"/>
</dbReference>
<sequence>MRALLAALLTTTALPAFADTILATSRVTAVTVYPEGAKITREVSFTAPSEGTHELLVTDLPASTQAGLMRLSGDEGFAYGAFSLRADRLPPRDEVLSPEQQAAKAAVEAAEQATLAALTTVEAAQARIGAAEAQARFLSSFSGALPENATPGSVKDMAAMIGAETLAAAGEAALARTELRAAQKVLEEAQKTEAEARAALDALPARDSDYTALAVAVEAAAQGEGVLTVTHYVAEAGWRPFYDIHLTRAEEKVAIDRSVLVTQYTGEDWAGVDLTLSSSRPSEQSAPSTLWPELRVIEKEAPAEAYDTDARKIAGAAPAMEAVAAPAPITATAATEGETVVYNYPRKVDVASGVEDLRLALDQIGIGAEVRAVAVPRRDQTAFILAEVTNTSGEPLLPGEALLYREGVLVGSTWLPMTPAGAGAEIAFGALDTIRLTRDMPLRDSGQKGVFTTSNELTETAVLRIENLGAETWPLRVIDQVPYSEQQDLVVKTTASPAPSETDPDGQRGLMVWEFDLAGGEERGISLGYTLSWPEGMVLR</sequence>
<evidence type="ECO:0000259" key="4">
    <source>
        <dbReference type="Pfam" id="PF13600"/>
    </source>
</evidence>
<dbReference type="EMBL" id="UXAW01000048">
    <property type="protein sequence ID" value="VDC23753.1"/>
    <property type="molecule type" value="Genomic_DNA"/>
</dbReference>
<dbReference type="RefSeq" id="WP_124085574.1">
    <property type="nucleotide sequence ID" value="NZ_UXAW01000048.1"/>
</dbReference>
<dbReference type="InterPro" id="IPR011935">
    <property type="entry name" value="CHP02231"/>
</dbReference>
<feature type="signal peptide" evidence="2">
    <location>
        <begin position="1"/>
        <end position="18"/>
    </location>
</feature>
<evidence type="ECO:0000313" key="5">
    <source>
        <dbReference type="EMBL" id="VDC23753.1"/>
    </source>
</evidence>
<feature type="domain" description="DUF4140" evidence="4">
    <location>
        <begin position="30"/>
        <end position="129"/>
    </location>
</feature>